<evidence type="ECO:0000313" key="2">
    <source>
        <dbReference type="EMBL" id="KAL1137964.1"/>
    </source>
</evidence>
<name>A0ABD0YPP6_9HEMI</name>
<accession>A0ABD0YPP6</accession>
<feature type="non-terminal residue" evidence="2">
    <location>
        <position position="1"/>
    </location>
</feature>
<proteinExistence type="predicted"/>
<keyword evidence="1" id="KW-0812">Transmembrane</keyword>
<dbReference type="AlphaFoldDB" id="A0ABD0YPP6"/>
<dbReference type="Proteomes" id="UP001558652">
    <property type="component" value="Unassembled WGS sequence"/>
</dbReference>
<keyword evidence="3" id="KW-1185">Reference proteome</keyword>
<gene>
    <name evidence="2" type="ORF">AAG570_009659</name>
</gene>
<reference evidence="2 3" key="1">
    <citation type="submission" date="2024-07" db="EMBL/GenBank/DDBJ databases">
        <title>Chromosome-level genome assembly of the water stick insect Ranatra chinensis (Heteroptera: Nepidae).</title>
        <authorList>
            <person name="Liu X."/>
        </authorList>
    </citation>
    <scope>NUCLEOTIDE SEQUENCE [LARGE SCALE GENOMIC DNA]</scope>
    <source>
        <strain evidence="2">Cailab_2021Rc</strain>
        <tissue evidence="2">Muscle</tissue>
    </source>
</reference>
<keyword evidence="1" id="KW-1133">Transmembrane helix</keyword>
<organism evidence="2 3">
    <name type="scientific">Ranatra chinensis</name>
    <dbReference type="NCBI Taxonomy" id="642074"/>
    <lineage>
        <taxon>Eukaryota</taxon>
        <taxon>Metazoa</taxon>
        <taxon>Ecdysozoa</taxon>
        <taxon>Arthropoda</taxon>
        <taxon>Hexapoda</taxon>
        <taxon>Insecta</taxon>
        <taxon>Pterygota</taxon>
        <taxon>Neoptera</taxon>
        <taxon>Paraneoptera</taxon>
        <taxon>Hemiptera</taxon>
        <taxon>Heteroptera</taxon>
        <taxon>Panheteroptera</taxon>
        <taxon>Nepomorpha</taxon>
        <taxon>Nepidae</taxon>
        <taxon>Ranatrinae</taxon>
        <taxon>Ranatra</taxon>
    </lineage>
</organism>
<dbReference type="EMBL" id="JBFDAA010000004">
    <property type="protein sequence ID" value="KAL1137964.1"/>
    <property type="molecule type" value="Genomic_DNA"/>
</dbReference>
<sequence>SVAISSTSSLYFTFTEPASDDNAVENSGKVETLFLSTKGLVSLRTVLYFGSYHEVQEISIFLSTEGDSDSDKLYETVENLDDDSAVCDDFDDSSDSASSCDNDYNVKKQTKVIMNVLLLTVVLINIIDLSCK</sequence>
<evidence type="ECO:0000313" key="3">
    <source>
        <dbReference type="Proteomes" id="UP001558652"/>
    </source>
</evidence>
<keyword evidence="1" id="KW-0472">Membrane</keyword>
<evidence type="ECO:0000256" key="1">
    <source>
        <dbReference type="SAM" id="Phobius"/>
    </source>
</evidence>
<comment type="caution">
    <text evidence="2">The sequence shown here is derived from an EMBL/GenBank/DDBJ whole genome shotgun (WGS) entry which is preliminary data.</text>
</comment>
<protein>
    <submittedName>
        <fullName evidence="2">Uncharacterized protein</fullName>
    </submittedName>
</protein>
<feature type="transmembrane region" description="Helical" evidence="1">
    <location>
        <begin position="112"/>
        <end position="131"/>
    </location>
</feature>